<dbReference type="SUPFAM" id="SSF58104">
    <property type="entry name" value="Methyl-accepting chemotaxis protein (MCP) signaling domain"/>
    <property type="match status" value="1"/>
</dbReference>
<dbReference type="SMART" id="SM00304">
    <property type="entry name" value="HAMP"/>
    <property type="match status" value="1"/>
</dbReference>
<keyword evidence="3" id="KW-0145">Chemotaxis</keyword>
<dbReference type="Pfam" id="PF02743">
    <property type="entry name" value="dCache_1"/>
    <property type="match status" value="1"/>
</dbReference>
<keyword evidence="5 7" id="KW-1133">Transmembrane helix</keyword>
<keyword evidence="2" id="KW-1003">Cell membrane</keyword>
<name>A0ABV7ZLL4_9HELI</name>
<evidence type="ECO:0000256" key="3">
    <source>
        <dbReference type="ARBA" id="ARBA00022500"/>
    </source>
</evidence>
<accession>A0ABV7ZLL4</accession>
<evidence type="ECO:0000313" key="10">
    <source>
        <dbReference type="Proteomes" id="UP001595783"/>
    </source>
</evidence>
<evidence type="ECO:0000256" key="2">
    <source>
        <dbReference type="ARBA" id="ARBA00022475"/>
    </source>
</evidence>
<dbReference type="InterPro" id="IPR003660">
    <property type="entry name" value="HAMP_dom"/>
</dbReference>
<dbReference type="Gene3D" id="1.10.287.950">
    <property type="entry name" value="Methyl-accepting chemotaxis protein"/>
    <property type="match status" value="1"/>
</dbReference>
<evidence type="ECO:0000313" key="9">
    <source>
        <dbReference type="EMBL" id="MFC3848387.1"/>
    </source>
</evidence>
<evidence type="ECO:0000256" key="6">
    <source>
        <dbReference type="ARBA" id="ARBA00023136"/>
    </source>
</evidence>
<dbReference type="PANTHER" id="PTHR32089:SF117">
    <property type="entry name" value="METHYL ACCEPTING SENSORY TRANSDUCER WITH CACHE_1 SMALL MOLECULE BINDING DOMAIN"/>
    <property type="match status" value="1"/>
</dbReference>
<dbReference type="Pfam" id="PF00672">
    <property type="entry name" value="HAMP"/>
    <property type="match status" value="1"/>
</dbReference>
<dbReference type="RefSeq" id="WP_158653135.1">
    <property type="nucleotide sequence ID" value="NZ_FZMF01000067.1"/>
</dbReference>
<keyword evidence="10" id="KW-1185">Reference proteome</keyword>
<evidence type="ECO:0000256" key="7">
    <source>
        <dbReference type="SAM" id="Phobius"/>
    </source>
</evidence>
<feature type="domain" description="HAMP" evidence="8">
    <location>
        <begin position="298"/>
        <end position="352"/>
    </location>
</feature>
<dbReference type="Gene3D" id="3.30.450.20">
    <property type="entry name" value="PAS domain"/>
    <property type="match status" value="2"/>
</dbReference>
<evidence type="ECO:0000256" key="5">
    <source>
        <dbReference type="ARBA" id="ARBA00022989"/>
    </source>
</evidence>
<dbReference type="PANTHER" id="PTHR32089">
    <property type="entry name" value="METHYL-ACCEPTING CHEMOTAXIS PROTEIN MCPB"/>
    <property type="match status" value="1"/>
</dbReference>
<dbReference type="Proteomes" id="UP001595783">
    <property type="component" value="Unassembled WGS sequence"/>
</dbReference>
<gene>
    <name evidence="9" type="ORF">ACFOPX_07670</name>
</gene>
<dbReference type="EMBL" id="JBHRZO010000049">
    <property type="protein sequence ID" value="MFC3848387.1"/>
    <property type="molecule type" value="Genomic_DNA"/>
</dbReference>
<protein>
    <submittedName>
        <fullName evidence="9">Cache domain-containing protein</fullName>
    </submittedName>
</protein>
<feature type="transmembrane region" description="Helical" evidence="7">
    <location>
        <begin position="278"/>
        <end position="301"/>
    </location>
</feature>
<keyword evidence="4 7" id="KW-0812">Transmembrane</keyword>
<evidence type="ECO:0000259" key="8">
    <source>
        <dbReference type="PROSITE" id="PS50885"/>
    </source>
</evidence>
<comment type="caution">
    <text evidence="9">The sequence shown here is derived from an EMBL/GenBank/DDBJ whole genome shotgun (WGS) entry which is preliminary data.</text>
</comment>
<reference evidence="10" key="1">
    <citation type="journal article" date="2019" name="Int. J. Syst. Evol. Microbiol.">
        <title>The Global Catalogue of Microorganisms (GCM) 10K type strain sequencing project: providing services to taxonomists for standard genome sequencing and annotation.</title>
        <authorList>
            <consortium name="The Broad Institute Genomics Platform"/>
            <consortium name="The Broad Institute Genome Sequencing Center for Infectious Disease"/>
            <person name="Wu L."/>
            <person name="Ma J."/>
        </authorList>
    </citation>
    <scope>NUCLEOTIDE SEQUENCE [LARGE SCALE GENOMIC DNA]</scope>
    <source>
        <strain evidence="10">CCUG 53816</strain>
    </source>
</reference>
<dbReference type="CDD" id="cd18773">
    <property type="entry name" value="PDC1_HK_sensor"/>
    <property type="match status" value="1"/>
</dbReference>
<dbReference type="SUPFAM" id="SSF103190">
    <property type="entry name" value="Sensory domain-like"/>
    <property type="match status" value="1"/>
</dbReference>
<dbReference type="InterPro" id="IPR029151">
    <property type="entry name" value="Sensor-like_sf"/>
</dbReference>
<sequence>MGFKTKILLVLAGLLVITFASIIAIINASASSSITKTIQHSLNTAVTLISSSLVEWNNNIRMGLVNTAKDLELQDFKDIARITQILQFVHDGMVTENTYVGFEDGRVVGTMSNIPKDYDPRKRKWYQATQQSNTMVISNPYKDIFTGKWILTYSVPLSKNGVFQGVLALDISLDSFGHNEKKFYFDGGRIHILDRDAFVLRSPIFEQGSNYRDSHSYTGGKELTDQIFSTTSGFLEHRAVGIDKFFVYTTVPGLGWKVLGVINKKDAFRNLRNLQSTLLIIAISSILFVLAVLFGVIQFLFKPLIKLRDLIIELVSEEGDLTKRLAVKGKDEIAIISKNINAFLGKTQGIISQIKEISSENTKIASALHKSSDNVQRHTQEETKRIALAVNNGNHIVSSILPVRATPTLTTSILCKRGIL</sequence>
<evidence type="ECO:0000256" key="1">
    <source>
        <dbReference type="ARBA" id="ARBA00004651"/>
    </source>
</evidence>
<evidence type="ECO:0000256" key="4">
    <source>
        <dbReference type="ARBA" id="ARBA00022692"/>
    </source>
</evidence>
<dbReference type="PROSITE" id="PS50885">
    <property type="entry name" value="HAMP"/>
    <property type="match status" value="1"/>
</dbReference>
<organism evidence="9 10">
    <name type="scientific">Helicobacter baculiformis</name>
    <dbReference type="NCBI Taxonomy" id="427351"/>
    <lineage>
        <taxon>Bacteria</taxon>
        <taxon>Pseudomonadati</taxon>
        <taxon>Campylobacterota</taxon>
        <taxon>Epsilonproteobacteria</taxon>
        <taxon>Campylobacterales</taxon>
        <taxon>Helicobacteraceae</taxon>
        <taxon>Helicobacter</taxon>
    </lineage>
</organism>
<dbReference type="InterPro" id="IPR033479">
    <property type="entry name" value="dCache_1"/>
</dbReference>
<comment type="subcellular location">
    <subcellularLocation>
        <location evidence="1">Cell membrane</location>
        <topology evidence="1">Multi-pass membrane protein</topology>
    </subcellularLocation>
</comment>
<keyword evidence="6 7" id="KW-0472">Membrane</keyword>
<dbReference type="CDD" id="cd06225">
    <property type="entry name" value="HAMP"/>
    <property type="match status" value="1"/>
</dbReference>
<proteinExistence type="predicted"/>